<evidence type="ECO:0000313" key="12">
    <source>
        <dbReference type="EMBL" id="BAT58461.1"/>
    </source>
</evidence>
<gene>
    <name evidence="11 12" type="primary">kdpC</name>
    <name evidence="12" type="ORF">GJW-30_1_00987</name>
</gene>
<dbReference type="GO" id="GO:0005524">
    <property type="term" value="F:ATP binding"/>
    <property type="evidence" value="ECO:0007669"/>
    <property type="project" value="UniProtKB-UniRule"/>
</dbReference>
<evidence type="ECO:0000256" key="2">
    <source>
        <dbReference type="ARBA" id="ARBA00022475"/>
    </source>
</evidence>
<evidence type="ECO:0000256" key="8">
    <source>
        <dbReference type="ARBA" id="ARBA00022989"/>
    </source>
</evidence>
<keyword evidence="10 11" id="KW-0472">Membrane</keyword>
<dbReference type="InterPro" id="IPR003820">
    <property type="entry name" value="KdpC"/>
</dbReference>
<comment type="function">
    <text evidence="11">Part of the high-affinity ATP-driven potassium transport (or Kdp) system, which catalyzes the hydrolysis of ATP coupled with the electrogenic transport of potassium into the cytoplasm. This subunit acts as a catalytic chaperone that increases the ATP-binding affinity of the ATP-hydrolyzing subunit KdpB by the formation of a transient KdpB/KdpC/ATP ternary complex.</text>
</comment>
<dbReference type="Pfam" id="PF02669">
    <property type="entry name" value="KdpC"/>
    <property type="match status" value="1"/>
</dbReference>
<keyword evidence="6 11" id="KW-0067">ATP-binding</keyword>
<evidence type="ECO:0000256" key="9">
    <source>
        <dbReference type="ARBA" id="ARBA00023065"/>
    </source>
</evidence>
<evidence type="ECO:0000313" key="13">
    <source>
        <dbReference type="Proteomes" id="UP000236884"/>
    </source>
</evidence>
<comment type="subunit">
    <text evidence="11">The system is composed of three essential subunits: KdpA, KdpB and KdpC.</text>
</comment>
<keyword evidence="4 11" id="KW-0812">Transmembrane</keyword>
<protein>
    <recommendedName>
        <fullName evidence="11">Potassium-transporting ATPase KdpC subunit</fullName>
    </recommendedName>
    <alternativeName>
        <fullName evidence="11">ATP phosphohydrolase [potassium-transporting] C chain</fullName>
    </alternativeName>
    <alternativeName>
        <fullName evidence="11">Potassium-binding and translocating subunit C</fullName>
    </alternativeName>
    <alternativeName>
        <fullName evidence="11">Potassium-translocating ATPase C chain</fullName>
    </alternativeName>
</protein>
<evidence type="ECO:0000256" key="7">
    <source>
        <dbReference type="ARBA" id="ARBA00022958"/>
    </source>
</evidence>
<dbReference type="Proteomes" id="UP000236884">
    <property type="component" value="Chromosome"/>
</dbReference>
<accession>A0A0S3PRF6</accession>
<dbReference type="OrthoDB" id="9788285at2"/>
<keyword evidence="7 11" id="KW-0630">Potassium</keyword>
<comment type="similarity">
    <text evidence="11">Belongs to the KdpC family.</text>
</comment>
<evidence type="ECO:0000256" key="1">
    <source>
        <dbReference type="ARBA" id="ARBA00022448"/>
    </source>
</evidence>
<keyword evidence="2 11" id="KW-1003">Cell membrane</keyword>
<dbReference type="EMBL" id="AP014946">
    <property type="protein sequence ID" value="BAT58461.1"/>
    <property type="molecule type" value="Genomic_DNA"/>
</dbReference>
<dbReference type="RefSeq" id="WP_096352408.1">
    <property type="nucleotide sequence ID" value="NZ_AP014946.1"/>
</dbReference>
<keyword evidence="13" id="KW-1185">Reference proteome</keyword>
<evidence type="ECO:0000256" key="4">
    <source>
        <dbReference type="ARBA" id="ARBA00022692"/>
    </source>
</evidence>
<dbReference type="GO" id="GO:0008556">
    <property type="term" value="F:P-type potassium transmembrane transporter activity"/>
    <property type="evidence" value="ECO:0007669"/>
    <property type="project" value="InterPro"/>
</dbReference>
<keyword evidence="12" id="KW-0378">Hydrolase</keyword>
<dbReference type="GO" id="GO:0016787">
    <property type="term" value="F:hydrolase activity"/>
    <property type="evidence" value="ECO:0007669"/>
    <property type="project" value="UniProtKB-KW"/>
</dbReference>
<keyword evidence="9 11" id="KW-0406">Ion transport</keyword>
<reference evidence="12 13" key="1">
    <citation type="submission" date="2015-08" db="EMBL/GenBank/DDBJ databases">
        <title>Investigation of the bacterial diversity of lava forest soil.</title>
        <authorList>
            <person name="Lee J.S."/>
        </authorList>
    </citation>
    <scope>NUCLEOTIDE SEQUENCE [LARGE SCALE GENOMIC DNA]</scope>
    <source>
        <strain evidence="12 13">GJW-30</strain>
    </source>
</reference>
<name>A0A0S3PRF6_9BRAD</name>
<evidence type="ECO:0000256" key="6">
    <source>
        <dbReference type="ARBA" id="ARBA00022840"/>
    </source>
</evidence>
<dbReference type="PIRSF" id="PIRSF001296">
    <property type="entry name" value="K_ATPase_KdpC"/>
    <property type="match status" value="1"/>
</dbReference>
<keyword evidence="1 11" id="KW-0813">Transport</keyword>
<keyword evidence="8 11" id="KW-1133">Transmembrane helix</keyword>
<dbReference type="PANTHER" id="PTHR30042:SF2">
    <property type="entry name" value="POTASSIUM-TRANSPORTING ATPASE KDPC SUBUNIT"/>
    <property type="match status" value="1"/>
</dbReference>
<keyword evidence="3 11" id="KW-0633">Potassium transport</keyword>
<dbReference type="GO" id="GO:0005886">
    <property type="term" value="C:plasma membrane"/>
    <property type="evidence" value="ECO:0007669"/>
    <property type="project" value="UniProtKB-SubCell"/>
</dbReference>
<sequence length="195" mass="19876">MSLLRPAITLTVTLTLLTGLAYPLAITGIAQGALPYQANGSLTVRDGKTIGSELIGQSFSGDRYFHGRPSATTTADLNDASKTVDAPYNAASSSGSNLAPTSKALVDSIRERAAAYGNGPAPADIVTASGSGLDPHISPAAAAAQAERVAKARGLAVERVRALIEQNALGRTFGIIGAQRVNVLALNLALDAARP</sequence>
<evidence type="ECO:0000256" key="3">
    <source>
        <dbReference type="ARBA" id="ARBA00022538"/>
    </source>
</evidence>
<organism evidence="12 13">
    <name type="scientific">Variibacter gotjawalensis</name>
    <dbReference type="NCBI Taxonomy" id="1333996"/>
    <lineage>
        <taxon>Bacteria</taxon>
        <taxon>Pseudomonadati</taxon>
        <taxon>Pseudomonadota</taxon>
        <taxon>Alphaproteobacteria</taxon>
        <taxon>Hyphomicrobiales</taxon>
        <taxon>Nitrobacteraceae</taxon>
        <taxon>Variibacter</taxon>
    </lineage>
</organism>
<dbReference type="PANTHER" id="PTHR30042">
    <property type="entry name" value="POTASSIUM-TRANSPORTING ATPASE C CHAIN"/>
    <property type="match status" value="1"/>
</dbReference>
<evidence type="ECO:0000256" key="10">
    <source>
        <dbReference type="ARBA" id="ARBA00023136"/>
    </source>
</evidence>
<dbReference type="HAMAP" id="MF_00276">
    <property type="entry name" value="KdpC"/>
    <property type="match status" value="1"/>
</dbReference>
<dbReference type="KEGG" id="vgo:GJW-30_1_00987"/>
<keyword evidence="5 11" id="KW-0547">Nucleotide-binding</keyword>
<evidence type="ECO:0000256" key="5">
    <source>
        <dbReference type="ARBA" id="ARBA00022741"/>
    </source>
</evidence>
<dbReference type="AlphaFoldDB" id="A0A0S3PRF6"/>
<proteinExistence type="inferred from homology"/>
<evidence type="ECO:0000256" key="11">
    <source>
        <dbReference type="HAMAP-Rule" id="MF_00276"/>
    </source>
</evidence>
<dbReference type="NCBIfam" id="NF001454">
    <property type="entry name" value="PRK00315.1"/>
    <property type="match status" value="1"/>
</dbReference>
<comment type="subcellular location">
    <subcellularLocation>
        <location evidence="11">Cell membrane</location>
        <topology evidence="11">Single-pass membrane protein</topology>
    </subcellularLocation>
</comment>
<dbReference type="NCBIfam" id="TIGR00681">
    <property type="entry name" value="kdpC"/>
    <property type="match status" value="1"/>
</dbReference>